<dbReference type="InterPro" id="IPR006594">
    <property type="entry name" value="LisH"/>
</dbReference>
<dbReference type="PANTHER" id="PTHR12170">
    <property type="entry name" value="MACROPHAGE ERYTHROBLAST ATTACHER-RELATED"/>
    <property type="match status" value="1"/>
</dbReference>
<dbReference type="InterPro" id="IPR044063">
    <property type="entry name" value="ZF_RING_GID"/>
</dbReference>
<dbReference type="FunCoup" id="A0A0C3H668">
    <property type="interactions" value="607"/>
</dbReference>
<accession>A0A0C3H668</accession>
<comment type="subcellular location">
    <subcellularLocation>
        <location evidence="2">Cytoplasm</location>
    </subcellularLocation>
</comment>
<dbReference type="SMART" id="SM00757">
    <property type="entry name" value="CRA"/>
    <property type="match status" value="1"/>
</dbReference>
<dbReference type="STRING" id="913774.A0A0C3H668"/>
<dbReference type="CDD" id="cd16652">
    <property type="entry name" value="dRING_Rmd5p-like"/>
    <property type="match status" value="1"/>
</dbReference>
<dbReference type="InterPro" id="IPR027370">
    <property type="entry name" value="Znf-RING_euk"/>
</dbReference>
<dbReference type="GO" id="GO:0061630">
    <property type="term" value="F:ubiquitin protein ligase activity"/>
    <property type="evidence" value="ECO:0007669"/>
    <property type="project" value="InterPro"/>
</dbReference>
<comment type="similarity">
    <text evidence="7">Belongs to the RMD5/GID2 family.</text>
</comment>
<evidence type="ECO:0000256" key="4">
    <source>
        <dbReference type="ARBA" id="ARBA00022723"/>
    </source>
</evidence>
<feature type="compositionally biased region" description="Pro residues" evidence="11">
    <location>
        <begin position="132"/>
        <end position="142"/>
    </location>
</feature>
<evidence type="ECO:0000256" key="1">
    <source>
        <dbReference type="ARBA" id="ARBA00002343"/>
    </source>
</evidence>
<name>A0A0C3H668_OIDMZ</name>
<dbReference type="GO" id="GO:0034657">
    <property type="term" value="C:GID complex"/>
    <property type="evidence" value="ECO:0007669"/>
    <property type="project" value="TreeGrafter"/>
</dbReference>
<protein>
    <recommendedName>
        <fullName evidence="9">GID complex catalytic subunit 2</fullName>
    </recommendedName>
    <alternativeName>
        <fullName evidence="8">Glucose-induced degradation protein 2</fullName>
    </alternativeName>
</protein>
<reference evidence="14 15" key="1">
    <citation type="submission" date="2014-04" db="EMBL/GenBank/DDBJ databases">
        <authorList>
            <consortium name="DOE Joint Genome Institute"/>
            <person name="Kuo A."/>
            <person name="Martino E."/>
            <person name="Perotto S."/>
            <person name="Kohler A."/>
            <person name="Nagy L.G."/>
            <person name="Floudas D."/>
            <person name="Copeland A."/>
            <person name="Barry K.W."/>
            <person name="Cichocki N."/>
            <person name="Veneault-Fourrey C."/>
            <person name="LaButti K."/>
            <person name="Lindquist E.A."/>
            <person name="Lipzen A."/>
            <person name="Lundell T."/>
            <person name="Morin E."/>
            <person name="Murat C."/>
            <person name="Sun H."/>
            <person name="Tunlid A."/>
            <person name="Henrissat B."/>
            <person name="Grigoriev I.V."/>
            <person name="Hibbett D.S."/>
            <person name="Martin F."/>
            <person name="Nordberg H.P."/>
            <person name="Cantor M.N."/>
            <person name="Hua S.X."/>
        </authorList>
    </citation>
    <scope>NUCLEOTIDE SEQUENCE [LARGE SCALE GENOMIC DNA]</scope>
    <source>
        <strain evidence="14 15">Zn</strain>
    </source>
</reference>
<dbReference type="InterPro" id="IPR045098">
    <property type="entry name" value="Fyv10_fam"/>
</dbReference>
<dbReference type="InterPro" id="IPR024964">
    <property type="entry name" value="CTLH/CRA"/>
</dbReference>
<dbReference type="Pfam" id="PF10607">
    <property type="entry name" value="CTLH"/>
    <property type="match status" value="1"/>
</dbReference>
<organism evidence="14 15">
    <name type="scientific">Oidiodendron maius (strain Zn)</name>
    <dbReference type="NCBI Taxonomy" id="913774"/>
    <lineage>
        <taxon>Eukaryota</taxon>
        <taxon>Fungi</taxon>
        <taxon>Dikarya</taxon>
        <taxon>Ascomycota</taxon>
        <taxon>Pezizomycotina</taxon>
        <taxon>Leotiomycetes</taxon>
        <taxon>Leotiomycetes incertae sedis</taxon>
        <taxon>Myxotrichaceae</taxon>
        <taxon>Oidiodendron</taxon>
    </lineage>
</organism>
<dbReference type="Gene3D" id="3.30.40.10">
    <property type="entry name" value="Zinc/RING finger domain, C3HC4 (zinc finger)"/>
    <property type="match status" value="1"/>
</dbReference>
<evidence type="ECO:0000256" key="6">
    <source>
        <dbReference type="ARBA" id="ARBA00022833"/>
    </source>
</evidence>
<keyword evidence="5 10" id="KW-0863">Zinc-finger</keyword>
<dbReference type="InterPro" id="IPR013144">
    <property type="entry name" value="CRA_dom"/>
</dbReference>
<dbReference type="HOGENOM" id="CLU_020227_0_0_1"/>
<gene>
    <name evidence="14" type="ORF">OIDMADRAFT_182315</name>
</gene>
<evidence type="ECO:0000259" key="13">
    <source>
        <dbReference type="PROSITE" id="PS51867"/>
    </source>
</evidence>
<dbReference type="PROSITE" id="PS51867">
    <property type="entry name" value="ZF_RING_GID"/>
    <property type="match status" value="1"/>
</dbReference>
<dbReference type="PROSITE" id="PS50896">
    <property type="entry name" value="LISH"/>
    <property type="match status" value="1"/>
</dbReference>
<evidence type="ECO:0000256" key="7">
    <source>
        <dbReference type="ARBA" id="ARBA00061136"/>
    </source>
</evidence>
<evidence type="ECO:0000259" key="12">
    <source>
        <dbReference type="PROSITE" id="PS50897"/>
    </source>
</evidence>
<dbReference type="Pfam" id="PF13445">
    <property type="entry name" value="zf-RING_UBOX"/>
    <property type="match status" value="1"/>
</dbReference>
<feature type="domain" description="CTLH" evidence="12">
    <location>
        <begin position="163"/>
        <end position="210"/>
    </location>
</feature>
<dbReference type="PANTHER" id="PTHR12170:SF3">
    <property type="entry name" value="GH10162P"/>
    <property type="match status" value="1"/>
</dbReference>
<dbReference type="GO" id="GO:0005634">
    <property type="term" value="C:nucleus"/>
    <property type="evidence" value="ECO:0007669"/>
    <property type="project" value="TreeGrafter"/>
</dbReference>
<dbReference type="SUPFAM" id="SSF57850">
    <property type="entry name" value="RING/U-box"/>
    <property type="match status" value="1"/>
</dbReference>
<evidence type="ECO:0000256" key="11">
    <source>
        <dbReference type="SAM" id="MobiDB-lite"/>
    </source>
</evidence>
<dbReference type="InParanoid" id="A0A0C3H668"/>
<dbReference type="GO" id="GO:0005737">
    <property type="term" value="C:cytoplasm"/>
    <property type="evidence" value="ECO:0007669"/>
    <property type="project" value="UniProtKB-SubCell"/>
</dbReference>
<keyword evidence="3" id="KW-0963">Cytoplasm</keyword>
<evidence type="ECO:0000256" key="8">
    <source>
        <dbReference type="ARBA" id="ARBA00075398"/>
    </source>
</evidence>
<keyword evidence="6" id="KW-0862">Zinc</keyword>
<evidence type="ECO:0000256" key="9">
    <source>
        <dbReference type="ARBA" id="ARBA00080744"/>
    </source>
</evidence>
<evidence type="ECO:0000256" key="5">
    <source>
        <dbReference type="ARBA" id="ARBA00022771"/>
    </source>
</evidence>
<dbReference type="InterPro" id="IPR006595">
    <property type="entry name" value="CTLH_C"/>
</dbReference>
<sequence>MDALQLELAKLRRDANLSQSIQDVDNIIAQLENARESIVSDRNSTSITLAKLQNPLKSGFDKVNDDLKKIHKGHSNYGKALDKHFPVKALPTEYDALASHPSLINRAIAMHFLREGQFQVATTFLDEALDNPPQPVPTPGTPNPSASESEDFTSLNVEELQAKFANMYEVLRELKNRNLHPAIEWARINSHELEKRGSNLEYELNQLQFVWLFQGPQVNGLPDDANNGVGGALRYARENFGSFQGRFQRHIQQLATGMAFKSNLKDSPYQRIFNTETVWDDVSASFTREFCTLMGRSADSPLYTAATAGVIALPTLIKLASIVKEKRTEWTTQNELPVEIPLPRSMIFHPIFVCPVSKEQTTEENPPMMMPCGHVIAKESLNRLGLRVGRFKCPYCPNESQPKDARELIM</sequence>
<evidence type="ECO:0000313" key="14">
    <source>
        <dbReference type="EMBL" id="KIM97961.1"/>
    </source>
</evidence>
<dbReference type="InterPro" id="IPR037683">
    <property type="entry name" value="Rmd5_dRing"/>
</dbReference>
<feature type="region of interest" description="Disordered" evidence="11">
    <location>
        <begin position="128"/>
        <end position="152"/>
    </location>
</feature>
<dbReference type="InterPro" id="IPR013083">
    <property type="entry name" value="Znf_RING/FYVE/PHD"/>
</dbReference>
<dbReference type="PROSITE" id="PS50897">
    <property type="entry name" value="CTLH"/>
    <property type="match status" value="1"/>
</dbReference>
<feature type="domain" description="RING-Gid-type" evidence="13">
    <location>
        <begin position="354"/>
        <end position="396"/>
    </location>
</feature>
<feature type="zinc finger region" description="RING-Gid-type" evidence="10">
    <location>
        <begin position="354"/>
        <end position="396"/>
    </location>
</feature>
<comment type="function">
    <text evidence="1">Involved in the proteasome-dependent degradation of fructose-1,6-bisphosphatase.</text>
</comment>
<dbReference type="GO" id="GO:0008270">
    <property type="term" value="F:zinc ion binding"/>
    <property type="evidence" value="ECO:0007669"/>
    <property type="project" value="UniProtKB-KW"/>
</dbReference>
<evidence type="ECO:0000256" key="2">
    <source>
        <dbReference type="ARBA" id="ARBA00004496"/>
    </source>
</evidence>
<keyword evidence="15" id="KW-1185">Reference proteome</keyword>
<dbReference type="FunFam" id="3.30.40.10:FF:000143">
    <property type="entry name" value="Regulator of gluconeogenesis Rmd5"/>
    <property type="match status" value="1"/>
</dbReference>
<evidence type="ECO:0000256" key="3">
    <source>
        <dbReference type="ARBA" id="ARBA00022490"/>
    </source>
</evidence>
<proteinExistence type="inferred from homology"/>
<dbReference type="AlphaFoldDB" id="A0A0C3H668"/>
<evidence type="ECO:0000313" key="15">
    <source>
        <dbReference type="Proteomes" id="UP000054321"/>
    </source>
</evidence>
<keyword evidence="4" id="KW-0479">Metal-binding</keyword>
<evidence type="ECO:0000256" key="10">
    <source>
        <dbReference type="PROSITE-ProRule" id="PRU01215"/>
    </source>
</evidence>
<dbReference type="OrthoDB" id="1933281at2759"/>
<dbReference type="Proteomes" id="UP000054321">
    <property type="component" value="Unassembled WGS sequence"/>
</dbReference>
<dbReference type="EMBL" id="KN832881">
    <property type="protein sequence ID" value="KIM97961.1"/>
    <property type="molecule type" value="Genomic_DNA"/>
</dbReference>
<reference evidence="15" key="2">
    <citation type="submission" date="2015-01" db="EMBL/GenBank/DDBJ databases">
        <title>Evolutionary Origins and Diversification of the Mycorrhizal Mutualists.</title>
        <authorList>
            <consortium name="DOE Joint Genome Institute"/>
            <consortium name="Mycorrhizal Genomics Consortium"/>
            <person name="Kohler A."/>
            <person name="Kuo A."/>
            <person name="Nagy L.G."/>
            <person name="Floudas D."/>
            <person name="Copeland A."/>
            <person name="Barry K.W."/>
            <person name="Cichocki N."/>
            <person name="Veneault-Fourrey C."/>
            <person name="LaButti K."/>
            <person name="Lindquist E.A."/>
            <person name="Lipzen A."/>
            <person name="Lundell T."/>
            <person name="Morin E."/>
            <person name="Murat C."/>
            <person name="Riley R."/>
            <person name="Ohm R."/>
            <person name="Sun H."/>
            <person name="Tunlid A."/>
            <person name="Henrissat B."/>
            <person name="Grigoriev I.V."/>
            <person name="Hibbett D.S."/>
            <person name="Martin F."/>
        </authorList>
    </citation>
    <scope>NUCLEOTIDE SEQUENCE [LARGE SCALE GENOMIC DNA]</scope>
    <source>
        <strain evidence="15">Zn</strain>
    </source>
</reference>
<dbReference type="GO" id="GO:0043161">
    <property type="term" value="P:proteasome-mediated ubiquitin-dependent protein catabolic process"/>
    <property type="evidence" value="ECO:0007669"/>
    <property type="project" value="InterPro"/>
</dbReference>